<dbReference type="InterPro" id="IPR036390">
    <property type="entry name" value="WH_DNA-bd_sf"/>
</dbReference>
<dbReference type="InterPro" id="IPR036388">
    <property type="entry name" value="WH-like_DNA-bd_sf"/>
</dbReference>
<dbReference type="EMBL" id="PEYE01000015">
    <property type="protein sequence ID" value="PIS38975.1"/>
    <property type="molecule type" value="Genomic_DNA"/>
</dbReference>
<sequence>MGYKNMPSNKSYFFQQKQNTFAQKFFEKGFTAASYILFTLKESGESFLRGLPSSYPQFKIWKDFFGVDKPEFKKNTLTVNLNRLEKQGLIIKDPKTKVYVLTDEGKEFTAYVRDRFLIMKEKWDEKFRIVIFD</sequence>
<comment type="caution">
    <text evidence="1">The sequence shown here is derived from an EMBL/GenBank/DDBJ whole genome shotgun (WGS) entry which is preliminary data.</text>
</comment>
<dbReference type="AlphaFoldDB" id="A0A2M6T1D1"/>
<dbReference type="Proteomes" id="UP000229390">
    <property type="component" value="Unassembled WGS sequence"/>
</dbReference>
<protein>
    <submittedName>
        <fullName evidence="1">Uncharacterized protein</fullName>
    </submittedName>
</protein>
<gene>
    <name evidence="1" type="ORF">COT34_00895</name>
</gene>
<evidence type="ECO:0000313" key="1">
    <source>
        <dbReference type="EMBL" id="PIS38975.1"/>
    </source>
</evidence>
<feature type="non-terminal residue" evidence="1">
    <location>
        <position position="133"/>
    </location>
</feature>
<evidence type="ECO:0000313" key="2">
    <source>
        <dbReference type="Proteomes" id="UP000229390"/>
    </source>
</evidence>
<reference evidence="2" key="1">
    <citation type="submission" date="2017-09" db="EMBL/GenBank/DDBJ databases">
        <title>Depth-based differentiation of microbial function through sediment-hosted aquifers and enrichment of novel symbionts in the deep terrestrial subsurface.</title>
        <authorList>
            <person name="Probst A.J."/>
            <person name="Ladd B."/>
            <person name="Jarett J.K."/>
            <person name="Geller-Mcgrath D.E."/>
            <person name="Sieber C.M.K."/>
            <person name="Emerson J.B."/>
            <person name="Anantharaman K."/>
            <person name="Thomas B.C."/>
            <person name="Malmstrom R."/>
            <person name="Stieglmeier M."/>
            <person name="Klingl A."/>
            <person name="Woyke T."/>
            <person name="Ryan C.M."/>
            <person name="Banfield J.F."/>
        </authorList>
    </citation>
    <scope>NUCLEOTIDE SEQUENCE [LARGE SCALE GENOMIC DNA]</scope>
</reference>
<dbReference type="SUPFAM" id="SSF46785">
    <property type="entry name" value="Winged helix' DNA-binding domain"/>
    <property type="match status" value="1"/>
</dbReference>
<dbReference type="Gene3D" id="1.10.10.10">
    <property type="entry name" value="Winged helix-like DNA-binding domain superfamily/Winged helix DNA-binding domain"/>
    <property type="match status" value="1"/>
</dbReference>
<proteinExistence type="predicted"/>
<organism evidence="1 2">
    <name type="scientific">Candidatus Nealsonbacteria bacterium CG08_land_8_20_14_0_20_43_11</name>
    <dbReference type="NCBI Taxonomy" id="1974706"/>
    <lineage>
        <taxon>Bacteria</taxon>
        <taxon>Candidatus Nealsoniibacteriota</taxon>
    </lineage>
</organism>
<name>A0A2M6T1D1_9BACT</name>
<accession>A0A2M6T1D1</accession>